<dbReference type="Gene3D" id="2.60.220.30">
    <property type="match status" value="1"/>
</dbReference>
<dbReference type="Gene3D" id="1.10.533.10">
    <property type="entry name" value="Death Domain, Fas"/>
    <property type="match status" value="1"/>
</dbReference>
<gene>
    <name evidence="3" type="ORF">EOD39_6072</name>
</gene>
<dbReference type="Proteomes" id="UP000289886">
    <property type="component" value="Unassembled WGS sequence"/>
</dbReference>
<protein>
    <submittedName>
        <fullName evidence="3">Death domain-containing protein 1</fullName>
    </submittedName>
</protein>
<comment type="caution">
    <text evidence="3">The sequence shown here is derived from an EMBL/GenBank/DDBJ whole genome shotgun (WGS) entry which is preliminary data.</text>
</comment>
<dbReference type="InterPro" id="IPR000488">
    <property type="entry name" value="Death_dom"/>
</dbReference>
<feature type="region of interest" description="Disordered" evidence="1">
    <location>
        <begin position="654"/>
        <end position="681"/>
    </location>
</feature>
<dbReference type="GO" id="GO:0007165">
    <property type="term" value="P:signal transduction"/>
    <property type="evidence" value="ECO:0007669"/>
    <property type="project" value="InterPro"/>
</dbReference>
<dbReference type="AlphaFoldDB" id="A0A444UBR2"/>
<dbReference type="PROSITE" id="PS50017">
    <property type="entry name" value="DEATH_DOMAIN"/>
    <property type="match status" value="1"/>
</dbReference>
<sequence>MDSDLSSIESEDIQPGQLSPAINITPRLVSYPLPSPPSQGSASSRPKGKRPRQAPVPAQKQLLFKDWPVARMLKVIFDSGTQIPPNANHDTLFLLLCNIQDAEPSCSAVATPTPDPAVDLTSAAPSSRASHSKISRHQQSNASDSDFNLQTQTPTPLKNHSLKPLLQEDEKHGHTNDIKTSLQELVALVKDVNCYFSEKVVTAEETLQVTCEILSAVLCKQSPSDNKKYETESSFEDHLKKIQNLLNAVVGDLNTTKNSLYEMKCKVDTADVLNCPELSLPFAYVDSNQNPDIIQNASQTECRHGQGDHSQHISSNHEELQQLGTTCLMSEGEESTSVQSLSESDHEKEKGKTMATLQLESSNKNWNPQMGESKQKEDSNTADDVRNVDLAVKDSSPSKNGIDPLTKTDTLNGKKESEKYHEKEGKEGQDPRGWSKRALLAELEDSSDLQNVCYVTAPYIVVQKLTCRIVNNMSSLVVSDSEELVSNVISIQCCDSRIKIPFPITIAIPFSARYRGSSRDILVKVFEDELHSSYINPVSLEGTHDGQKGSFAEIKVYKLGVFSVVSCLRKENFTVPRKGLSIKLSMDTRISLDYLPATFNVPIIVQSMVQPVDATVLSTLKSKSDAYHSIVSTSPLVHIVHPSPQPFRKSVTFTLPCPPNPDQKKQGDDTDHARPGSAAVPKSTPILRTRAVSASVKKSRETANEYLILLGYKSKEEQWVIMEDVTVRNILNGLVAFELSEHIERLIVFRMTSSVKNSFLITLINDLEESMCHTMVNVVLYRKKEKPSNAVVVVVPYKELSWELMKLREEGYCSPPDPSDELSMREGEQLILRFSGNISSSDELSEEDAARLVLSLRIRRSSIQLVKLRVPENLSDQIYELLVMWRKSLPTSVDKINLLSHYLCKCGRNDLAKDLRLQKRITSNNNEQGE</sequence>
<evidence type="ECO:0000256" key="1">
    <source>
        <dbReference type="SAM" id="MobiDB-lite"/>
    </source>
</evidence>
<reference evidence="3 4" key="1">
    <citation type="submission" date="2019-01" db="EMBL/GenBank/DDBJ databases">
        <title>Draft Genome and Complete Hox-Cluster Characterization of the Sterlet Sturgeon (Acipenser ruthenus).</title>
        <authorList>
            <person name="Wei Q."/>
        </authorList>
    </citation>
    <scope>NUCLEOTIDE SEQUENCE [LARGE SCALE GENOMIC DNA]</scope>
    <source>
        <strain evidence="3">WHYD16114868_AA</strain>
        <tissue evidence="3">Blood</tissue>
    </source>
</reference>
<feature type="region of interest" description="Disordered" evidence="1">
    <location>
        <begin position="1"/>
        <end position="60"/>
    </location>
</feature>
<dbReference type="Pfam" id="PF00531">
    <property type="entry name" value="Death"/>
    <property type="match status" value="1"/>
</dbReference>
<feature type="compositionally biased region" description="Basic and acidic residues" evidence="1">
    <location>
        <begin position="343"/>
        <end position="352"/>
    </location>
</feature>
<feature type="compositionally biased region" description="Polar residues" evidence="1">
    <location>
        <begin position="137"/>
        <end position="158"/>
    </location>
</feature>
<accession>A0A444UBR2</accession>
<feature type="compositionally biased region" description="Basic and acidic residues" evidence="1">
    <location>
        <begin position="373"/>
        <end position="387"/>
    </location>
</feature>
<name>A0A444UBR2_ACIRT</name>
<feature type="region of interest" description="Disordered" evidence="1">
    <location>
        <begin position="106"/>
        <end position="162"/>
    </location>
</feature>
<dbReference type="EMBL" id="SCEB01214881">
    <property type="protein sequence ID" value="RXM32620.1"/>
    <property type="molecule type" value="Genomic_DNA"/>
</dbReference>
<dbReference type="PANTHER" id="PTHR28336:SF4">
    <property type="entry name" value="DEATH DOMAIN-CONTAINING PROTEIN 1"/>
    <property type="match status" value="1"/>
</dbReference>
<evidence type="ECO:0000313" key="3">
    <source>
        <dbReference type="EMBL" id="RXM32620.1"/>
    </source>
</evidence>
<feature type="compositionally biased region" description="Basic and acidic residues" evidence="1">
    <location>
        <begin position="412"/>
        <end position="430"/>
    </location>
</feature>
<evidence type="ECO:0000313" key="4">
    <source>
        <dbReference type="Proteomes" id="UP000289886"/>
    </source>
</evidence>
<dbReference type="SUPFAM" id="SSF47986">
    <property type="entry name" value="DEATH domain"/>
    <property type="match status" value="1"/>
</dbReference>
<organism evidence="3 4">
    <name type="scientific">Acipenser ruthenus</name>
    <name type="common">Sterlet sturgeon</name>
    <dbReference type="NCBI Taxonomy" id="7906"/>
    <lineage>
        <taxon>Eukaryota</taxon>
        <taxon>Metazoa</taxon>
        <taxon>Chordata</taxon>
        <taxon>Craniata</taxon>
        <taxon>Vertebrata</taxon>
        <taxon>Euteleostomi</taxon>
        <taxon>Actinopterygii</taxon>
        <taxon>Chondrostei</taxon>
        <taxon>Acipenseriformes</taxon>
        <taxon>Acipenseridae</taxon>
        <taxon>Acipenser</taxon>
    </lineage>
</organism>
<feature type="domain" description="Death" evidence="2">
    <location>
        <begin position="847"/>
        <end position="919"/>
    </location>
</feature>
<feature type="region of interest" description="Disordered" evidence="1">
    <location>
        <begin position="330"/>
        <end position="433"/>
    </location>
</feature>
<evidence type="ECO:0000259" key="2">
    <source>
        <dbReference type="PROSITE" id="PS50017"/>
    </source>
</evidence>
<feature type="compositionally biased region" description="Basic and acidic residues" evidence="1">
    <location>
        <begin position="662"/>
        <end position="674"/>
    </location>
</feature>
<keyword evidence="4" id="KW-1185">Reference proteome</keyword>
<proteinExistence type="predicted"/>
<dbReference type="InterPro" id="IPR011029">
    <property type="entry name" value="DEATH-like_dom_sf"/>
</dbReference>
<feature type="compositionally biased region" description="Polar residues" evidence="1">
    <location>
        <begin position="355"/>
        <end position="372"/>
    </location>
</feature>
<dbReference type="PANTHER" id="PTHR28336">
    <property type="entry name" value="BA1-643"/>
    <property type="match status" value="1"/>
</dbReference>